<evidence type="ECO:0000256" key="4">
    <source>
        <dbReference type="ARBA" id="ARBA00022691"/>
    </source>
</evidence>
<comment type="cofactor">
    <cofactor evidence="1">
        <name>[4Fe-4S] cluster</name>
        <dbReference type="ChEBI" id="CHEBI:49883"/>
    </cofactor>
</comment>
<dbReference type="GO" id="GO:0080090">
    <property type="term" value="P:regulation of primary metabolic process"/>
    <property type="evidence" value="ECO:0007669"/>
    <property type="project" value="UniProtKB-ARBA"/>
</dbReference>
<dbReference type="Gene3D" id="3.40.50.12160">
    <property type="entry name" value="Methylthiotransferase, N-terminal domain"/>
    <property type="match status" value="1"/>
</dbReference>
<dbReference type="InterPro" id="IPR013848">
    <property type="entry name" value="Methylthiotransferase_N"/>
</dbReference>
<keyword evidence="3" id="KW-0004">4Fe-4S</keyword>
<dbReference type="InterPro" id="IPR058240">
    <property type="entry name" value="rSAM_sf"/>
</dbReference>
<reference evidence="13" key="1">
    <citation type="submission" date="2020-11" db="EMBL/GenBank/DDBJ databases">
        <authorList>
            <person name="Tran Van P."/>
        </authorList>
    </citation>
    <scope>NUCLEOTIDE SEQUENCE</scope>
</reference>
<dbReference type="GO" id="GO:0005739">
    <property type="term" value="C:mitochondrion"/>
    <property type="evidence" value="ECO:0007669"/>
    <property type="project" value="TreeGrafter"/>
</dbReference>
<comment type="function">
    <text evidence="8">Potential regulator of CDK5 activity.</text>
</comment>
<dbReference type="NCBIfam" id="TIGR01574">
    <property type="entry name" value="miaB-methiolase"/>
    <property type="match status" value="1"/>
</dbReference>
<dbReference type="GO" id="GO:0060255">
    <property type="term" value="P:regulation of macromolecule metabolic process"/>
    <property type="evidence" value="ECO:0007669"/>
    <property type="project" value="UniProtKB-ARBA"/>
</dbReference>
<dbReference type="PANTHER" id="PTHR43020:SF2">
    <property type="entry name" value="MITOCHONDRIAL TRNA METHYLTHIOTRANSFERASE CDK5RAP1"/>
    <property type="match status" value="1"/>
</dbReference>
<dbReference type="NCBIfam" id="TIGR00089">
    <property type="entry name" value="MiaB/RimO family radical SAM methylthiotransferase"/>
    <property type="match status" value="1"/>
</dbReference>
<dbReference type="EMBL" id="OE182797">
    <property type="protein sequence ID" value="CAD7574959.1"/>
    <property type="molecule type" value="Genomic_DNA"/>
</dbReference>
<dbReference type="FunFam" id="3.80.30.20:FF:000003">
    <property type="entry name" value="CDK5 regulatory subunit-associated protein 1"/>
    <property type="match status" value="1"/>
</dbReference>
<dbReference type="SFLD" id="SFLDF00413">
    <property type="entry name" value="CDK5RAP1"/>
    <property type="match status" value="1"/>
</dbReference>
<evidence type="ECO:0000256" key="6">
    <source>
        <dbReference type="ARBA" id="ARBA00023004"/>
    </source>
</evidence>
<proteinExistence type="inferred from homology"/>
<evidence type="ECO:0000256" key="5">
    <source>
        <dbReference type="ARBA" id="ARBA00022723"/>
    </source>
</evidence>
<evidence type="ECO:0000313" key="13">
    <source>
        <dbReference type="EMBL" id="CAD7574959.1"/>
    </source>
</evidence>
<dbReference type="GO" id="GO:0046872">
    <property type="term" value="F:metal ion binding"/>
    <property type="evidence" value="ECO:0007669"/>
    <property type="project" value="UniProtKB-KW"/>
</dbReference>
<evidence type="ECO:0000256" key="1">
    <source>
        <dbReference type="ARBA" id="ARBA00001966"/>
    </source>
</evidence>
<dbReference type="SUPFAM" id="SSF102114">
    <property type="entry name" value="Radical SAM enzymes"/>
    <property type="match status" value="1"/>
</dbReference>
<feature type="domain" description="Radical SAM core" evidence="12">
    <location>
        <begin position="268"/>
        <end position="526"/>
    </location>
</feature>
<feature type="domain" description="TRAM" evidence="10">
    <location>
        <begin position="529"/>
        <end position="604"/>
    </location>
</feature>
<dbReference type="Pfam" id="PF00919">
    <property type="entry name" value="UPF0004"/>
    <property type="match status" value="1"/>
</dbReference>
<dbReference type="PROSITE" id="PS51449">
    <property type="entry name" value="MTTASE_N"/>
    <property type="match status" value="1"/>
</dbReference>
<dbReference type="InterPro" id="IPR005839">
    <property type="entry name" value="Methylthiotransferase"/>
</dbReference>
<evidence type="ECO:0000256" key="7">
    <source>
        <dbReference type="ARBA" id="ARBA00023014"/>
    </source>
</evidence>
<dbReference type="InterPro" id="IPR006638">
    <property type="entry name" value="Elp3/MiaA/NifB-like_rSAM"/>
</dbReference>
<organism evidence="13">
    <name type="scientific">Timema californicum</name>
    <name type="common">California timema</name>
    <name type="synonym">Walking stick</name>
    <dbReference type="NCBI Taxonomy" id="61474"/>
    <lineage>
        <taxon>Eukaryota</taxon>
        <taxon>Metazoa</taxon>
        <taxon>Ecdysozoa</taxon>
        <taxon>Arthropoda</taxon>
        <taxon>Hexapoda</taxon>
        <taxon>Insecta</taxon>
        <taxon>Pterygota</taxon>
        <taxon>Neoptera</taxon>
        <taxon>Polyneoptera</taxon>
        <taxon>Phasmatodea</taxon>
        <taxon>Timematodea</taxon>
        <taxon>Timematoidea</taxon>
        <taxon>Timematidae</taxon>
        <taxon>Timema</taxon>
    </lineage>
</organism>
<dbReference type="PROSITE" id="PS01278">
    <property type="entry name" value="MTTASE_RADICAL"/>
    <property type="match status" value="1"/>
</dbReference>
<gene>
    <name evidence="13" type="ORF">TCMB3V08_LOCUS7561</name>
</gene>
<accession>A0A7R9J979</accession>
<dbReference type="GO" id="GO:0051539">
    <property type="term" value="F:4 iron, 4 sulfur cluster binding"/>
    <property type="evidence" value="ECO:0007669"/>
    <property type="project" value="UniProtKB-KW"/>
</dbReference>
<dbReference type="GO" id="GO:0005829">
    <property type="term" value="C:cytosol"/>
    <property type="evidence" value="ECO:0007669"/>
    <property type="project" value="TreeGrafter"/>
</dbReference>
<evidence type="ECO:0000256" key="3">
    <source>
        <dbReference type="ARBA" id="ARBA00022485"/>
    </source>
</evidence>
<dbReference type="InterPro" id="IPR020612">
    <property type="entry name" value="Methylthiotransferase_CS"/>
</dbReference>
<keyword evidence="5" id="KW-0479">Metal-binding</keyword>
<dbReference type="SFLD" id="SFLDG01061">
    <property type="entry name" value="methylthiotransferase"/>
    <property type="match status" value="1"/>
</dbReference>
<dbReference type="InterPro" id="IPR002792">
    <property type="entry name" value="TRAM_dom"/>
</dbReference>
<sequence length="628" mass="71483">MKLKYKLNELFYYCTQIYTRKYYTLNKNIVHNVFKPFPFKHNINNYDLPLCRFSQESVSAVKTLQSSSSTTTNPIKKYNINNGPGLKDFLQGSSHYLEDPLQESYNVEVPYIETNCLQGMNRKVYFDVYGCQMNVNDTEVVWSILKNVGYTRTMSMEDADIVLVVTCAIREGAESKVWNKLQMLKGLKKKRTQNKCNTPLKIGVLGCMAERLKHQLIEKEQAVDLVAGPDSYKDLPRLLAVTDNNQTAVNVLLSLDETYADIIPVRLNQDSVTAFVSIMRGCDNMCTYCIVPFTRGRERSRPIDSILEEVRLLSQQGVKEITLLGQNVNSYRDLSNETHYGGLPADEETHLVKGFRTVYKRKKGGLRFADLLDQVSQVDPNMRIRFTSPHPKDFPDEILQLIQERANICRSLHLPAQSGSSAVLDRMRRGYTREAYLDLVSHIRKWLPDVSLSSDFICGFCGETEQEYQETLSLIEQVGYDMAYLFSYSMREKTTAHRRFVDDVPLETKKLRHLKMTALYRREAEKVNKAKIGELQLVLVEGPSKRSESNMAGRNDGNTKVILPAGEIPESSSSQVSRAVKPGDYVVVLINAANSQVLKGIPLYHSTLGDFNAEHTHVRNSSEYSCRS</sequence>
<dbReference type="PROSITE" id="PS51918">
    <property type="entry name" value="RADICAL_SAM"/>
    <property type="match status" value="1"/>
</dbReference>
<comment type="similarity">
    <text evidence="2">Belongs to the methylthiotransferase family. MiaB subfamily.</text>
</comment>
<dbReference type="Gene3D" id="3.80.30.20">
    <property type="entry name" value="tm_1862 like domain"/>
    <property type="match status" value="1"/>
</dbReference>
<keyword evidence="7" id="KW-0411">Iron-sulfur</keyword>
<dbReference type="FunFam" id="3.40.50.12160:FF:000003">
    <property type="entry name" value="CDK5 regulatory subunit-associated protein 1"/>
    <property type="match status" value="1"/>
</dbReference>
<dbReference type="SFLD" id="SFLDG01082">
    <property type="entry name" value="B12-binding_domain_containing"/>
    <property type="match status" value="1"/>
</dbReference>
<evidence type="ECO:0000256" key="9">
    <source>
        <dbReference type="ARBA" id="ARBA00074452"/>
    </source>
</evidence>
<keyword evidence="6" id="KW-0408">Iron</keyword>
<dbReference type="SMART" id="SM00729">
    <property type="entry name" value="Elp3"/>
    <property type="match status" value="1"/>
</dbReference>
<evidence type="ECO:0000256" key="2">
    <source>
        <dbReference type="ARBA" id="ARBA00009815"/>
    </source>
</evidence>
<evidence type="ECO:0000259" key="11">
    <source>
        <dbReference type="PROSITE" id="PS51449"/>
    </source>
</evidence>
<evidence type="ECO:0000259" key="12">
    <source>
        <dbReference type="PROSITE" id="PS51918"/>
    </source>
</evidence>
<feature type="domain" description="MTTase N-terminal" evidence="11">
    <location>
        <begin position="122"/>
        <end position="244"/>
    </location>
</feature>
<dbReference type="InterPro" id="IPR006463">
    <property type="entry name" value="MiaB_methiolase"/>
</dbReference>
<name>A0A7R9J979_TIMCA</name>
<dbReference type="InterPro" id="IPR007197">
    <property type="entry name" value="rSAM"/>
</dbReference>
<dbReference type="GO" id="GO:0035597">
    <property type="term" value="F:tRNA-2-methylthio-N(6)-dimethylallyladenosine(37) synthase activity"/>
    <property type="evidence" value="ECO:0007669"/>
    <property type="project" value="TreeGrafter"/>
</dbReference>
<dbReference type="PROSITE" id="PS50926">
    <property type="entry name" value="TRAM"/>
    <property type="match status" value="1"/>
</dbReference>
<dbReference type="Pfam" id="PF01938">
    <property type="entry name" value="TRAM"/>
    <property type="match status" value="1"/>
</dbReference>
<dbReference type="AlphaFoldDB" id="A0A7R9J979"/>
<dbReference type="InterPro" id="IPR023404">
    <property type="entry name" value="rSAM_horseshoe"/>
</dbReference>
<dbReference type="PANTHER" id="PTHR43020">
    <property type="entry name" value="CDK5 REGULATORY SUBUNIT-ASSOCIATED PROTEIN 1"/>
    <property type="match status" value="1"/>
</dbReference>
<dbReference type="SFLD" id="SFLDF00273">
    <property type="entry name" value="(dimethylallyl)adenosine_tRNA"/>
    <property type="match status" value="1"/>
</dbReference>
<dbReference type="InterPro" id="IPR038135">
    <property type="entry name" value="Methylthiotransferase_N_sf"/>
</dbReference>
<dbReference type="SFLD" id="SFLDS00029">
    <property type="entry name" value="Radical_SAM"/>
    <property type="match status" value="1"/>
</dbReference>
<keyword evidence="4" id="KW-0949">S-adenosyl-L-methionine</keyword>
<protein>
    <recommendedName>
        <fullName evidence="9">CDK5RAP1-like protein</fullName>
    </recommendedName>
</protein>
<dbReference type="Pfam" id="PF04055">
    <property type="entry name" value="Radical_SAM"/>
    <property type="match status" value="1"/>
</dbReference>
<evidence type="ECO:0000256" key="8">
    <source>
        <dbReference type="ARBA" id="ARBA00053923"/>
    </source>
</evidence>
<evidence type="ECO:0000259" key="10">
    <source>
        <dbReference type="PROSITE" id="PS50926"/>
    </source>
</evidence>